<dbReference type="RefSeq" id="WP_124193890.1">
    <property type="nucleotide sequence ID" value="NZ_REGA01000001.1"/>
</dbReference>
<evidence type="ECO:0000313" key="3">
    <source>
        <dbReference type="Proteomes" id="UP000282323"/>
    </source>
</evidence>
<feature type="transmembrane region" description="Helical" evidence="1">
    <location>
        <begin position="55"/>
        <end position="72"/>
    </location>
</feature>
<accession>A0A3N6PI63</accession>
<dbReference type="OrthoDB" id="307287at2157"/>
<comment type="caution">
    <text evidence="2">The sequence shown here is derived from an EMBL/GenBank/DDBJ whole genome shotgun (WGS) entry which is preliminary data.</text>
</comment>
<keyword evidence="3" id="KW-1185">Reference proteome</keyword>
<evidence type="ECO:0000256" key="1">
    <source>
        <dbReference type="SAM" id="Phobius"/>
    </source>
</evidence>
<feature type="transmembrane region" description="Helical" evidence="1">
    <location>
        <begin position="78"/>
        <end position="94"/>
    </location>
</feature>
<organism evidence="2 3">
    <name type="scientific">Natrarchaeobius chitinivorans</name>
    <dbReference type="NCBI Taxonomy" id="1679083"/>
    <lineage>
        <taxon>Archaea</taxon>
        <taxon>Methanobacteriati</taxon>
        <taxon>Methanobacteriota</taxon>
        <taxon>Stenosarchaea group</taxon>
        <taxon>Halobacteria</taxon>
        <taxon>Halobacteriales</taxon>
        <taxon>Natrialbaceae</taxon>
        <taxon>Natrarchaeobius</taxon>
    </lineage>
</organism>
<keyword evidence="1" id="KW-0812">Transmembrane</keyword>
<feature type="transmembrane region" description="Helical" evidence="1">
    <location>
        <begin position="198"/>
        <end position="218"/>
    </location>
</feature>
<keyword evidence="1" id="KW-1133">Transmembrane helix</keyword>
<sequence length="237" mass="27389">MAHGEDDDFEPEGRHEREVAAELADQRAEFVGLMQHFYRGELGRTTDWRARIDRTTNWAVGLTATLITWAFSAADRPHYIIIGSLAAVTIFLYIETRRYRIYDIWRSRVRLVEENVFANAADPEGVVHEQWRELLADDLRRPTLKVPFLEALSRRLRRVYFPLMTIIVTSWGFRIAIFSPDDVDAWEAATIDPVPGTLVVAAVSLFYLAMFGITVWPAERLAMGEKREPPEHVSWRE</sequence>
<dbReference type="InterPro" id="IPR014470">
    <property type="entry name" value="UCP01500"/>
</dbReference>
<protein>
    <submittedName>
        <fullName evidence="2">DUF2270 domain-containing protein</fullName>
    </submittedName>
</protein>
<gene>
    <name evidence="2" type="ORF">EA473_01545</name>
</gene>
<keyword evidence="1" id="KW-0472">Membrane</keyword>
<dbReference type="EMBL" id="REGA01000001">
    <property type="protein sequence ID" value="RQG97905.1"/>
    <property type="molecule type" value="Genomic_DNA"/>
</dbReference>
<dbReference type="AlphaFoldDB" id="A0A3N6PI63"/>
<dbReference type="Proteomes" id="UP000282323">
    <property type="component" value="Unassembled WGS sequence"/>
</dbReference>
<dbReference type="Pfam" id="PF10028">
    <property type="entry name" value="DUF2270"/>
    <property type="match status" value="1"/>
</dbReference>
<reference evidence="2 3" key="1">
    <citation type="submission" date="2018-10" db="EMBL/GenBank/DDBJ databases">
        <title>Natrarchaeobius chitinivorans gen. nov., sp. nov., and Natrarchaeobius haloalkaliphilus sp. nov., alkaliphilic, chitin-utilizing haloarchaea from hypersaline alkaline lakes.</title>
        <authorList>
            <person name="Sorokin D.Y."/>
            <person name="Elcheninov A.G."/>
            <person name="Kostrikina N.A."/>
            <person name="Bale N.J."/>
            <person name="Sinninghe Damste J.S."/>
            <person name="Khijniak T.V."/>
            <person name="Kublanov I.V."/>
            <person name="Toshchakov S.V."/>
        </authorList>
    </citation>
    <scope>NUCLEOTIDE SEQUENCE [LARGE SCALE GENOMIC DNA]</scope>
    <source>
        <strain evidence="2 3">AArcht4T</strain>
    </source>
</reference>
<evidence type="ECO:0000313" key="2">
    <source>
        <dbReference type="EMBL" id="RQG97905.1"/>
    </source>
</evidence>
<name>A0A3N6PI63_NATCH</name>
<feature type="transmembrane region" description="Helical" evidence="1">
    <location>
        <begin position="159"/>
        <end position="178"/>
    </location>
</feature>
<proteinExistence type="predicted"/>